<evidence type="ECO:0000313" key="1">
    <source>
        <dbReference type="EMBL" id="KAK1133296.1"/>
    </source>
</evidence>
<protein>
    <submittedName>
        <fullName evidence="1">Uncharacterized protein</fullName>
    </submittedName>
</protein>
<accession>A0AA40KUB4</accession>
<reference evidence="1" key="1">
    <citation type="submission" date="2021-10" db="EMBL/GenBank/DDBJ databases">
        <title>Melipona bicolor Genome sequencing and assembly.</title>
        <authorList>
            <person name="Araujo N.S."/>
            <person name="Arias M.C."/>
        </authorList>
    </citation>
    <scope>NUCLEOTIDE SEQUENCE</scope>
    <source>
        <strain evidence="1">USP_2M_L1-L4_2017</strain>
        <tissue evidence="1">Whole body</tissue>
    </source>
</reference>
<organism evidence="1 2">
    <name type="scientific">Melipona bicolor</name>
    <dbReference type="NCBI Taxonomy" id="60889"/>
    <lineage>
        <taxon>Eukaryota</taxon>
        <taxon>Metazoa</taxon>
        <taxon>Ecdysozoa</taxon>
        <taxon>Arthropoda</taxon>
        <taxon>Hexapoda</taxon>
        <taxon>Insecta</taxon>
        <taxon>Pterygota</taxon>
        <taxon>Neoptera</taxon>
        <taxon>Endopterygota</taxon>
        <taxon>Hymenoptera</taxon>
        <taxon>Apocrita</taxon>
        <taxon>Aculeata</taxon>
        <taxon>Apoidea</taxon>
        <taxon>Anthophila</taxon>
        <taxon>Apidae</taxon>
        <taxon>Melipona</taxon>
    </lineage>
</organism>
<keyword evidence="2" id="KW-1185">Reference proteome</keyword>
<name>A0AA40KUB4_9HYME</name>
<proteinExistence type="predicted"/>
<comment type="caution">
    <text evidence="1">The sequence shown here is derived from an EMBL/GenBank/DDBJ whole genome shotgun (WGS) entry which is preliminary data.</text>
</comment>
<sequence length="100" mass="11612">MLASFLSSCCHWILTSNEKVLEEYTDKKEFSICWEACLLSRKRDIGLDRLPTKTEEHHHPKNKSSKKQAVVIIMEIKNGSVELKDSMHFTAAMRVFWNSV</sequence>
<dbReference type="Proteomes" id="UP001177670">
    <property type="component" value="Unassembled WGS sequence"/>
</dbReference>
<evidence type="ECO:0000313" key="2">
    <source>
        <dbReference type="Proteomes" id="UP001177670"/>
    </source>
</evidence>
<gene>
    <name evidence="1" type="ORF">K0M31_011112</name>
</gene>
<dbReference type="AlphaFoldDB" id="A0AA40KUB4"/>
<dbReference type="EMBL" id="JAHYIQ010000003">
    <property type="protein sequence ID" value="KAK1133296.1"/>
    <property type="molecule type" value="Genomic_DNA"/>
</dbReference>